<dbReference type="InterPro" id="IPR000232">
    <property type="entry name" value="HSF_DNA-bd"/>
</dbReference>
<accession>A0AAD8YA26</accession>
<comment type="similarity">
    <text evidence="4">Belongs to the HSF family.</text>
</comment>
<dbReference type="Gene3D" id="1.10.10.10">
    <property type="entry name" value="Winged helix-like DNA-binding domain superfamily/Winged helix DNA-binding domain"/>
    <property type="match status" value="1"/>
</dbReference>
<feature type="region of interest" description="Disordered" evidence="5">
    <location>
        <begin position="82"/>
        <end position="105"/>
    </location>
</feature>
<keyword evidence="2" id="KW-0238">DNA-binding</keyword>
<dbReference type="InterPro" id="IPR036390">
    <property type="entry name" value="WH_DNA-bd_sf"/>
</dbReference>
<dbReference type="PRINTS" id="PR00056">
    <property type="entry name" value="HSFDOMAIN"/>
</dbReference>
<evidence type="ECO:0000256" key="2">
    <source>
        <dbReference type="ARBA" id="ARBA00023125"/>
    </source>
</evidence>
<reference evidence="7" key="1">
    <citation type="submission" date="2023-06" db="EMBL/GenBank/DDBJ databases">
        <title>Survivors Of The Sea: Transcriptome response of Skeletonema marinoi to long-term dormancy.</title>
        <authorList>
            <person name="Pinder M.I.M."/>
            <person name="Kourtchenko O."/>
            <person name="Robertson E.K."/>
            <person name="Larsson T."/>
            <person name="Maumus F."/>
            <person name="Osuna-Cruz C.M."/>
            <person name="Vancaester E."/>
            <person name="Stenow R."/>
            <person name="Vandepoele K."/>
            <person name="Ploug H."/>
            <person name="Bruchert V."/>
            <person name="Godhe A."/>
            <person name="Topel M."/>
        </authorList>
    </citation>
    <scope>NUCLEOTIDE SEQUENCE</scope>
    <source>
        <strain evidence="7">R05AC</strain>
    </source>
</reference>
<keyword evidence="8" id="KW-1185">Reference proteome</keyword>
<evidence type="ECO:0000256" key="5">
    <source>
        <dbReference type="SAM" id="MobiDB-lite"/>
    </source>
</evidence>
<dbReference type="GO" id="GO:0043565">
    <property type="term" value="F:sequence-specific DNA binding"/>
    <property type="evidence" value="ECO:0007669"/>
    <property type="project" value="InterPro"/>
</dbReference>
<dbReference type="GO" id="GO:0003700">
    <property type="term" value="F:DNA-binding transcription factor activity"/>
    <property type="evidence" value="ECO:0007669"/>
    <property type="project" value="InterPro"/>
</dbReference>
<organism evidence="7 8">
    <name type="scientific">Skeletonema marinoi</name>
    <dbReference type="NCBI Taxonomy" id="267567"/>
    <lineage>
        <taxon>Eukaryota</taxon>
        <taxon>Sar</taxon>
        <taxon>Stramenopiles</taxon>
        <taxon>Ochrophyta</taxon>
        <taxon>Bacillariophyta</taxon>
        <taxon>Coscinodiscophyceae</taxon>
        <taxon>Thalassiosirophycidae</taxon>
        <taxon>Thalassiosirales</taxon>
        <taxon>Skeletonemataceae</taxon>
        <taxon>Skeletonema</taxon>
        <taxon>Skeletonema marinoi-dohrnii complex</taxon>
    </lineage>
</organism>
<dbReference type="GO" id="GO:0005634">
    <property type="term" value="C:nucleus"/>
    <property type="evidence" value="ECO:0007669"/>
    <property type="project" value="UniProtKB-SubCell"/>
</dbReference>
<comment type="subcellular location">
    <subcellularLocation>
        <location evidence="1">Nucleus</location>
    </subcellularLocation>
</comment>
<feature type="domain" description="HSF-type DNA-binding" evidence="6">
    <location>
        <begin position="4"/>
        <end position="91"/>
    </location>
</feature>
<dbReference type="PANTHER" id="PTHR10015:SF206">
    <property type="entry name" value="HSF-TYPE DNA-BINDING DOMAIN-CONTAINING PROTEIN"/>
    <property type="match status" value="1"/>
</dbReference>
<dbReference type="EMBL" id="JATAAI010000013">
    <property type="protein sequence ID" value="KAK1741541.1"/>
    <property type="molecule type" value="Genomic_DNA"/>
</dbReference>
<dbReference type="InterPro" id="IPR036388">
    <property type="entry name" value="WH-like_DNA-bd_sf"/>
</dbReference>
<dbReference type="Pfam" id="PF00447">
    <property type="entry name" value="HSF_DNA-bind"/>
    <property type="match status" value="1"/>
</dbReference>
<evidence type="ECO:0000256" key="1">
    <source>
        <dbReference type="ARBA" id="ARBA00004123"/>
    </source>
</evidence>
<evidence type="ECO:0000313" key="8">
    <source>
        <dbReference type="Proteomes" id="UP001224775"/>
    </source>
</evidence>
<evidence type="ECO:0000256" key="3">
    <source>
        <dbReference type="ARBA" id="ARBA00023242"/>
    </source>
</evidence>
<feature type="compositionally biased region" description="Basic and acidic residues" evidence="5">
    <location>
        <begin position="92"/>
        <end position="105"/>
    </location>
</feature>
<evidence type="ECO:0000256" key="4">
    <source>
        <dbReference type="RuleBase" id="RU004020"/>
    </source>
</evidence>
<comment type="caution">
    <text evidence="7">The sequence shown here is derived from an EMBL/GenBank/DDBJ whole genome shotgun (WGS) entry which is preliminary data.</text>
</comment>
<dbReference type="AlphaFoldDB" id="A0AAD8YA26"/>
<dbReference type="SMART" id="SM00415">
    <property type="entry name" value="HSF"/>
    <property type="match status" value="1"/>
</dbReference>
<dbReference type="Proteomes" id="UP001224775">
    <property type="component" value="Unassembled WGS sequence"/>
</dbReference>
<sequence length="117" mass="13727">MEPVKQTFPFKLYHTIEWASDSEFSSALSWSPSGNAFVVHDREVVVEHIIPNFFDHKKWRSFTRQLNLWGFKRELRGPTPRGEILSPILQPREARRAPTDTKDRDQEAFQQEAALFV</sequence>
<gene>
    <name evidence="7" type="ORF">QTG54_008019</name>
</gene>
<keyword evidence="3" id="KW-0539">Nucleus</keyword>
<dbReference type="PANTHER" id="PTHR10015">
    <property type="entry name" value="HEAT SHOCK TRANSCRIPTION FACTOR"/>
    <property type="match status" value="1"/>
</dbReference>
<evidence type="ECO:0000259" key="6">
    <source>
        <dbReference type="SMART" id="SM00415"/>
    </source>
</evidence>
<protein>
    <recommendedName>
        <fullName evidence="6">HSF-type DNA-binding domain-containing protein</fullName>
    </recommendedName>
</protein>
<proteinExistence type="inferred from homology"/>
<name>A0AAD8YA26_9STRA</name>
<dbReference type="SUPFAM" id="SSF46785">
    <property type="entry name" value="Winged helix' DNA-binding domain"/>
    <property type="match status" value="1"/>
</dbReference>
<evidence type="ECO:0000313" key="7">
    <source>
        <dbReference type="EMBL" id="KAK1741541.1"/>
    </source>
</evidence>